<dbReference type="PANTHER" id="PTHR24414">
    <property type="entry name" value="F-BOX/KELCH-REPEAT PROTEIN SKIP4"/>
    <property type="match status" value="1"/>
</dbReference>
<dbReference type="InterPro" id="IPR006652">
    <property type="entry name" value="Kelch_1"/>
</dbReference>
<comment type="caution">
    <text evidence="2">The sequence shown here is derived from an EMBL/GenBank/DDBJ whole genome shotgun (WGS) entry which is preliminary data.</text>
</comment>
<dbReference type="InterPro" id="IPR001810">
    <property type="entry name" value="F-box_dom"/>
</dbReference>
<dbReference type="InterPro" id="IPR036047">
    <property type="entry name" value="F-box-like_dom_sf"/>
</dbReference>
<evidence type="ECO:0000259" key="1">
    <source>
        <dbReference type="SMART" id="SM00256"/>
    </source>
</evidence>
<evidence type="ECO:0000313" key="2">
    <source>
        <dbReference type="EMBL" id="GMN33455.1"/>
    </source>
</evidence>
<dbReference type="InterPro" id="IPR050354">
    <property type="entry name" value="F-box/kelch-repeat_ARATH"/>
</dbReference>
<dbReference type="SMART" id="SM00256">
    <property type="entry name" value="FBOX"/>
    <property type="match status" value="1"/>
</dbReference>
<dbReference type="InterPro" id="IPR057499">
    <property type="entry name" value="Kelch_FKB95"/>
</dbReference>
<dbReference type="PANTHER" id="PTHR24414:SF23">
    <property type="entry name" value="F-BOX_KELCH-REPEAT PROTEIN SKIP6"/>
    <property type="match status" value="1"/>
</dbReference>
<dbReference type="InterPro" id="IPR015915">
    <property type="entry name" value="Kelch-typ_b-propeller"/>
</dbReference>
<gene>
    <name evidence="2" type="ORF">TIFTF001_004170</name>
</gene>
<dbReference type="Pfam" id="PF00646">
    <property type="entry name" value="F-box"/>
    <property type="match status" value="1"/>
</dbReference>
<dbReference type="EMBL" id="BTGU01000004">
    <property type="protein sequence ID" value="GMN33455.1"/>
    <property type="molecule type" value="Genomic_DNA"/>
</dbReference>
<proteinExistence type="predicted"/>
<organism evidence="2 3">
    <name type="scientific">Ficus carica</name>
    <name type="common">Common fig</name>
    <dbReference type="NCBI Taxonomy" id="3494"/>
    <lineage>
        <taxon>Eukaryota</taxon>
        <taxon>Viridiplantae</taxon>
        <taxon>Streptophyta</taxon>
        <taxon>Embryophyta</taxon>
        <taxon>Tracheophyta</taxon>
        <taxon>Spermatophyta</taxon>
        <taxon>Magnoliopsida</taxon>
        <taxon>eudicotyledons</taxon>
        <taxon>Gunneridae</taxon>
        <taxon>Pentapetalae</taxon>
        <taxon>rosids</taxon>
        <taxon>fabids</taxon>
        <taxon>Rosales</taxon>
        <taxon>Moraceae</taxon>
        <taxon>Ficeae</taxon>
        <taxon>Ficus</taxon>
    </lineage>
</organism>
<protein>
    <recommendedName>
        <fullName evidence="1">F-box domain-containing protein</fullName>
    </recommendedName>
</protein>
<keyword evidence="3" id="KW-1185">Reference proteome</keyword>
<dbReference type="AlphaFoldDB" id="A0AA87ZID1"/>
<sequence length="398" mass="44726">MSTMEQPEPPSEVLIPSLPNDIALNILARVPRRYHAVLSAVSKPFRSAVSSPQFFAIRSLLNSAENIVYLNVGSYDLSHDNWFAVHRNLSPVSNNKLLQLAPVPRIPIDAQLNGSAYVAVGPKIYVLGGFTNEKGGMFLHSNVWVLDCRSHVWEHGPSMPTRCFNSKAAFLDGKLYVVGGVPSNKKSWVEVLDLAVGHWEAIPSPVYGVSIPVYGIELVDGKISIGLGEHDLRLDPMTKTWGGIENKEPLLLDDCHCVVDEVLYHSSGWRFRRFDKKIGFWKYLKGVTEGKPKYACGPKLLNLVGRLFMAFAEVRFGDTVDSKEGELHFKKKKKKKEGKFRVWCAEIDVTEDGDGDWWGRVRWSDKVPLLPERNWGSPRAHFNDKVCPYFCECLSVSL</sequence>
<feature type="domain" description="F-box" evidence="1">
    <location>
        <begin position="18"/>
        <end position="58"/>
    </location>
</feature>
<dbReference type="SUPFAM" id="SSF117281">
    <property type="entry name" value="Kelch motif"/>
    <property type="match status" value="1"/>
</dbReference>
<dbReference type="Pfam" id="PF25210">
    <property type="entry name" value="Kelch_FKB95"/>
    <property type="match status" value="1"/>
</dbReference>
<dbReference type="SUPFAM" id="SSF81383">
    <property type="entry name" value="F-box domain"/>
    <property type="match status" value="1"/>
</dbReference>
<name>A0AA87ZID1_FICCA</name>
<dbReference type="Gene3D" id="2.120.10.80">
    <property type="entry name" value="Kelch-type beta propeller"/>
    <property type="match status" value="1"/>
</dbReference>
<dbReference type="CDD" id="cd22152">
    <property type="entry name" value="F-box_AtAFR-like"/>
    <property type="match status" value="1"/>
</dbReference>
<reference evidence="2" key="1">
    <citation type="submission" date="2023-07" db="EMBL/GenBank/DDBJ databases">
        <title>draft genome sequence of fig (Ficus carica).</title>
        <authorList>
            <person name="Takahashi T."/>
            <person name="Nishimura K."/>
        </authorList>
    </citation>
    <scope>NUCLEOTIDE SEQUENCE</scope>
</reference>
<dbReference type="Proteomes" id="UP001187192">
    <property type="component" value="Unassembled WGS sequence"/>
</dbReference>
<evidence type="ECO:0000313" key="3">
    <source>
        <dbReference type="Proteomes" id="UP001187192"/>
    </source>
</evidence>
<dbReference type="SMART" id="SM00612">
    <property type="entry name" value="Kelch"/>
    <property type="match status" value="1"/>
</dbReference>
<accession>A0AA87ZID1</accession>